<feature type="compositionally biased region" description="Low complexity" evidence="1">
    <location>
        <begin position="126"/>
        <end position="139"/>
    </location>
</feature>
<organism evidence="2 3">
    <name type="scientific">Marasmiellus scandens</name>
    <dbReference type="NCBI Taxonomy" id="2682957"/>
    <lineage>
        <taxon>Eukaryota</taxon>
        <taxon>Fungi</taxon>
        <taxon>Dikarya</taxon>
        <taxon>Basidiomycota</taxon>
        <taxon>Agaricomycotina</taxon>
        <taxon>Agaricomycetes</taxon>
        <taxon>Agaricomycetidae</taxon>
        <taxon>Agaricales</taxon>
        <taxon>Marasmiineae</taxon>
        <taxon>Omphalotaceae</taxon>
        <taxon>Marasmiellus</taxon>
    </lineage>
</organism>
<accession>A0ABR1JZC4</accession>
<gene>
    <name evidence="2" type="ORF">VKT23_003140</name>
</gene>
<reference evidence="2 3" key="1">
    <citation type="submission" date="2024-01" db="EMBL/GenBank/DDBJ databases">
        <title>A draft genome for the cacao thread blight pathogen Marasmiellus scandens.</title>
        <authorList>
            <person name="Baruah I.K."/>
            <person name="Leung J."/>
            <person name="Bukari Y."/>
            <person name="Amoako-Attah I."/>
            <person name="Meinhardt L.W."/>
            <person name="Bailey B.A."/>
            <person name="Cohen S.P."/>
        </authorList>
    </citation>
    <scope>NUCLEOTIDE SEQUENCE [LARGE SCALE GENOMIC DNA]</scope>
    <source>
        <strain evidence="2 3">GH-19</strain>
    </source>
</reference>
<feature type="region of interest" description="Disordered" evidence="1">
    <location>
        <begin position="76"/>
        <end position="189"/>
    </location>
</feature>
<dbReference type="Proteomes" id="UP001498398">
    <property type="component" value="Unassembled WGS sequence"/>
</dbReference>
<name>A0ABR1JZC4_9AGAR</name>
<sequence length="189" mass="20772">MNTHDSLVASARSTLDQPPPPTLREILAAYRSKGDGDRDMLLAMLNAKAAEDQRIAQSASLHRALLEEHYSQATILPPLTHYPSPPTTNNHPTRKRHRSSRSPYARPDSLRDNDRDSNPGLPPSPYSSRSSHSPEFSPRSQHRPSMAIGSLVSASNTRHVYAASSPSQSVSDQHHDSSASPKDRQRSPS</sequence>
<feature type="compositionally biased region" description="Polar residues" evidence="1">
    <location>
        <begin position="1"/>
        <end position="16"/>
    </location>
</feature>
<keyword evidence="3" id="KW-1185">Reference proteome</keyword>
<proteinExistence type="predicted"/>
<feature type="compositionally biased region" description="Basic and acidic residues" evidence="1">
    <location>
        <begin position="108"/>
        <end position="117"/>
    </location>
</feature>
<protein>
    <submittedName>
        <fullName evidence="2">Uncharacterized protein</fullName>
    </submittedName>
</protein>
<evidence type="ECO:0000313" key="2">
    <source>
        <dbReference type="EMBL" id="KAK7468635.1"/>
    </source>
</evidence>
<feature type="region of interest" description="Disordered" evidence="1">
    <location>
        <begin position="1"/>
        <end position="22"/>
    </location>
</feature>
<evidence type="ECO:0000313" key="3">
    <source>
        <dbReference type="Proteomes" id="UP001498398"/>
    </source>
</evidence>
<dbReference type="EMBL" id="JBANRG010000003">
    <property type="protein sequence ID" value="KAK7468635.1"/>
    <property type="molecule type" value="Genomic_DNA"/>
</dbReference>
<feature type="compositionally biased region" description="Basic and acidic residues" evidence="1">
    <location>
        <begin position="172"/>
        <end position="189"/>
    </location>
</feature>
<evidence type="ECO:0000256" key="1">
    <source>
        <dbReference type="SAM" id="MobiDB-lite"/>
    </source>
</evidence>
<comment type="caution">
    <text evidence="2">The sequence shown here is derived from an EMBL/GenBank/DDBJ whole genome shotgun (WGS) entry which is preliminary data.</text>
</comment>